<gene>
    <name evidence="2" type="primary">LOC123064444</name>
</gene>
<evidence type="ECO:0000313" key="3">
    <source>
        <dbReference type="Proteomes" id="UP000019116"/>
    </source>
</evidence>
<dbReference type="GeneID" id="123064444"/>
<dbReference type="OMA" id="PSCPHNH"/>
<dbReference type="Gramene" id="TraesCS3B02G035500.1">
    <property type="protein sequence ID" value="TraesCS3B02G035500.1"/>
    <property type="gene ID" value="TraesCS3B02G035500"/>
</dbReference>
<evidence type="ECO:0000259" key="1">
    <source>
        <dbReference type="Pfam" id="PF12937"/>
    </source>
</evidence>
<dbReference type="InterPro" id="IPR036047">
    <property type="entry name" value="F-box-like_dom_sf"/>
</dbReference>
<dbReference type="Gramene" id="TraesCS3B03G0081900.1">
    <property type="protein sequence ID" value="TraesCS3B03G0081900.1.CDS"/>
    <property type="gene ID" value="TraesCS3B03G0081900"/>
</dbReference>
<dbReference type="InterPro" id="IPR001810">
    <property type="entry name" value="F-box_dom"/>
</dbReference>
<reference evidence="2" key="2">
    <citation type="submission" date="2018-10" db="UniProtKB">
        <authorList>
            <consortium name="EnsemblPlants"/>
        </authorList>
    </citation>
    <scope>IDENTIFICATION</scope>
</reference>
<evidence type="ECO:0000313" key="2">
    <source>
        <dbReference type="EnsemblPlants" id="TraesCS3B02G035500.1"/>
    </source>
</evidence>
<dbReference type="RefSeq" id="XP_044343864.1">
    <property type="nucleotide sequence ID" value="XM_044487929.1"/>
</dbReference>
<dbReference type="PANTHER" id="PTHR34591">
    <property type="entry name" value="OS03G0653100 PROTEIN-RELATED"/>
    <property type="match status" value="1"/>
</dbReference>
<dbReference type="SUPFAM" id="SSF81383">
    <property type="entry name" value="F-box domain"/>
    <property type="match status" value="1"/>
</dbReference>
<feature type="domain" description="F-box" evidence="1">
    <location>
        <begin position="12"/>
        <end position="48"/>
    </location>
</feature>
<dbReference type="AlphaFoldDB" id="A0A3B6FF42"/>
<keyword evidence="3" id="KW-1185">Reference proteome</keyword>
<accession>A0A3B6FF42</accession>
<dbReference type="Proteomes" id="UP000019116">
    <property type="component" value="Chromosome 3B"/>
</dbReference>
<proteinExistence type="predicted"/>
<protein>
    <recommendedName>
        <fullName evidence="1">F-box domain-containing protein</fullName>
    </recommendedName>
</protein>
<dbReference type="EnsemblPlants" id="TraesCS3B02G035500.1">
    <property type="protein sequence ID" value="TraesCS3B02G035500.1"/>
    <property type="gene ID" value="TraesCS3B02G035500"/>
</dbReference>
<name>A0A3B6FF42_WHEAT</name>
<organism evidence="2">
    <name type="scientific">Triticum aestivum</name>
    <name type="common">Wheat</name>
    <dbReference type="NCBI Taxonomy" id="4565"/>
    <lineage>
        <taxon>Eukaryota</taxon>
        <taxon>Viridiplantae</taxon>
        <taxon>Streptophyta</taxon>
        <taxon>Embryophyta</taxon>
        <taxon>Tracheophyta</taxon>
        <taxon>Spermatophyta</taxon>
        <taxon>Magnoliopsida</taxon>
        <taxon>Liliopsida</taxon>
        <taxon>Poales</taxon>
        <taxon>Poaceae</taxon>
        <taxon>BOP clade</taxon>
        <taxon>Pooideae</taxon>
        <taxon>Triticodae</taxon>
        <taxon>Triticeae</taxon>
        <taxon>Triticinae</taxon>
        <taxon>Triticum</taxon>
    </lineage>
</organism>
<reference evidence="2" key="1">
    <citation type="submission" date="2018-08" db="EMBL/GenBank/DDBJ databases">
        <authorList>
            <person name="Rossello M."/>
        </authorList>
    </citation>
    <scope>NUCLEOTIDE SEQUENCE [LARGE SCALE GENOMIC DNA]</scope>
    <source>
        <strain evidence="2">cv. Chinese Spring</strain>
    </source>
</reference>
<dbReference type="OrthoDB" id="639965at2759"/>
<dbReference type="PANTHER" id="PTHR34591:SF13">
    <property type="entry name" value="OS03G0669900 PROTEIN"/>
    <property type="match status" value="1"/>
</dbReference>
<sequence length="470" mass="54118">MEQADHGDLAALLPEDVLADVLRRVAEPRWLAISRCVCKAWRAIIDGEGLLRTDLPFSGFFITFAELCLPEFFARPLSRLGRRAISGKLDFLPTPIKVSSGGWRPYSLDGDYYIQDHCNGLLLLDDYVVNPATRCWNALPSCPHNHTTDGGIVRGILLHDCYLAFDPKVSSHYQVFEVPYLCRGKDETDPLEETSEWPPSSYILHVFSSRRGCWEERLFVRQGDAAGTVAKARVFFEGQQNSVYWRGYLYVHCQGDFIMRISLSEDKYSAIKAPMGVGDTNYIGLSEKGVYFASFVKNHIRVCILNESSNQLEWILKHDYDLKPIQMFDGQVHGPWILEDINYGIFRSHLPNINKEEVIQEKFEWNSDDDDFPENEDKVEVHRRRPYFEIEILGFHPYKEILFLSRSETFKLKAMAFAYHLNSFKIESLGSIYPSCHKYFDSGLANEAREIESFPYTPCCWIQEIPGRVN</sequence>
<dbReference type="Gene3D" id="1.20.1280.50">
    <property type="match status" value="1"/>
</dbReference>
<dbReference type="Pfam" id="PF12937">
    <property type="entry name" value="F-box-like"/>
    <property type="match status" value="1"/>
</dbReference>